<evidence type="ECO:0000259" key="7">
    <source>
        <dbReference type="PROSITE" id="PS51900"/>
    </source>
</evidence>
<dbReference type="Gene3D" id="1.10.150.130">
    <property type="match status" value="1"/>
</dbReference>
<keyword evidence="4" id="KW-0233">DNA recombination</keyword>
<evidence type="ECO:0000313" key="8">
    <source>
        <dbReference type="EMBL" id="VEI69252.1"/>
    </source>
</evidence>
<dbReference type="SUPFAM" id="SSF56349">
    <property type="entry name" value="DNA breaking-rejoining enzymes"/>
    <property type="match status" value="1"/>
</dbReference>
<dbReference type="AlphaFoldDB" id="A0A448SNG8"/>
<sequence length="427" mass="46708">MQRYDHLSSVVKVFLLDRDDITVKELREHLRSMAEQFLTDSDPQGYWNGVDVDLIGDTQAQLREVVATRHLTIEQHKHVAEALSLLDKVKDKSRGDASGLLEFIACDGNDEYSDAAVENLEVSQARSPAESKREPLTLSHLASLYLAEHAVQLGEATLRGTTSVYKKLAEATGSLDMRTHTRADLVQLREVLAEDRAKSTVNGMLAKLSTLLSWARLNGHIDNDYSQKLKFTKGAESQRKAFSPEQVQSLVDGARGRPIASLVALAAITGARLGELMQLTAEDIQTEDDTGIVCIDINDEGEGKSLKNKYSKRKVPLTDGAYGFDLKSFLGDLPESGRVFANLTRFVASKAFKKLQEETEGCNADGLVFHSLRHSMATALRSASVSLETSQGILGHSSQSITFDLYGRDGSEGLKTLAEGLKKALGV</sequence>
<evidence type="ECO:0000256" key="3">
    <source>
        <dbReference type="ARBA" id="ARBA00023125"/>
    </source>
</evidence>
<proteinExistence type="inferred from homology"/>
<dbReference type="GO" id="GO:0003677">
    <property type="term" value="F:DNA binding"/>
    <property type="evidence" value="ECO:0007669"/>
    <property type="project" value="UniProtKB-UniRule"/>
</dbReference>
<dbReference type="RefSeq" id="WP_164722805.1">
    <property type="nucleotide sequence ID" value="NZ_LR134493.1"/>
</dbReference>
<feature type="domain" description="Core-binding (CB)" evidence="7">
    <location>
        <begin position="136"/>
        <end position="216"/>
    </location>
</feature>
<dbReference type="GO" id="GO:0015074">
    <property type="term" value="P:DNA integration"/>
    <property type="evidence" value="ECO:0007669"/>
    <property type="project" value="UniProtKB-KW"/>
</dbReference>
<dbReference type="PROSITE" id="PS51900">
    <property type="entry name" value="CB"/>
    <property type="match status" value="1"/>
</dbReference>
<evidence type="ECO:0000256" key="2">
    <source>
        <dbReference type="ARBA" id="ARBA00022908"/>
    </source>
</evidence>
<feature type="domain" description="Tyr recombinase" evidence="6">
    <location>
        <begin position="237"/>
        <end position="419"/>
    </location>
</feature>
<dbReference type="Pfam" id="PF00589">
    <property type="entry name" value="Phage_integrase"/>
    <property type="match status" value="1"/>
</dbReference>
<gene>
    <name evidence="8" type="ORF">NCTC10036_03584</name>
</gene>
<dbReference type="InterPro" id="IPR013762">
    <property type="entry name" value="Integrase-like_cat_sf"/>
</dbReference>
<keyword evidence="2" id="KW-0229">DNA integration</keyword>
<dbReference type="GO" id="GO:0006310">
    <property type="term" value="P:DNA recombination"/>
    <property type="evidence" value="ECO:0007669"/>
    <property type="project" value="UniProtKB-KW"/>
</dbReference>
<organism evidence="8 9">
    <name type="scientific">Serratia rubidaea</name>
    <name type="common">Serratia marinorubra</name>
    <dbReference type="NCBI Taxonomy" id="61652"/>
    <lineage>
        <taxon>Bacteria</taxon>
        <taxon>Pseudomonadati</taxon>
        <taxon>Pseudomonadota</taxon>
        <taxon>Gammaproteobacteria</taxon>
        <taxon>Enterobacterales</taxon>
        <taxon>Yersiniaceae</taxon>
        <taxon>Serratia</taxon>
    </lineage>
</organism>
<dbReference type="PANTHER" id="PTHR30349:SF41">
    <property type="entry name" value="INTEGRASE_RECOMBINASE PROTEIN MJ0367-RELATED"/>
    <property type="match status" value="1"/>
</dbReference>
<evidence type="ECO:0000259" key="6">
    <source>
        <dbReference type="PROSITE" id="PS51898"/>
    </source>
</evidence>
<evidence type="ECO:0000256" key="5">
    <source>
        <dbReference type="PROSITE-ProRule" id="PRU01248"/>
    </source>
</evidence>
<dbReference type="EMBL" id="LR134493">
    <property type="protein sequence ID" value="VEI69252.1"/>
    <property type="molecule type" value="Genomic_DNA"/>
</dbReference>
<comment type="similarity">
    <text evidence="1">Belongs to the 'phage' integrase family.</text>
</comment>
<dbReference type="InterPro" id="IPR002104">
    <property type="entry name" value="Integrase_catalytic"/>
</dbReference>
<evidence type="ECO:0000256" key="1">
    <source>
        <dbReference type="ARBA" id="ARBA00008857"/>
    </source>
</evidence>
<name>A0A448SNG8_SERRU</name>
<dbReference type="InterPro" id="IPR044068">
    <property type="entry name" value="CB"/>
</dbReference>
<dbReference type="Proteomes" id="UP000281904">
    <property type="component" value="Chromosome"/>
</dbReference>
<accession>A0A448SNG8</accession>
<evidence type="ECO:0000313" key="9">
    <source>
        <dbReference type="Proteomes" id="UP000281904"/>
    </source>
</evidence>
<dbReference type="InterPro" id="IPR050090">
    <property type="entry name" value="Tyrosine_recombinase_XerCD"/>
</dbReference>
<keyword evidence="3 5" id="KW-0238">DNA-binding</keyword>
<evidence type="ECO:0000256" key="4">
    <source>
        <dbReference type="ARBA" id="ARBA00023172"/>
    </source>
</evidence>
<protein>
    <submittedName>
        <fullName evidence="8">Site-specific tyrosine recombinase XerD</fullName>
    </submittedName>
</protein>
<dbReference type="InterPro" id="IPR010998">
    <property type="entry name" value="Integrase_recombinase_N"/>
</dbReference>
<dbReference type="InterPro" id="IPR011010">
    <property type="entry name" value="DNA_brk_join_enz"/>
</dbReference>
<dbReference type="PROSITE" id="PS51898">
    <property type="entry name" value="TYR_RECOMBINASE"/>
    <property type="match status" value="1"/>
</dbReference>
<reference evidence="8 9" key="1">
    <citation type="submission" date="2018-12" db="EMBL/GenBank/DDBJ databases">
        <authorList>
            <consortium name="Pathogen Informatics"/>
        </authorList>
    </citation>
    <scope>NUCLEOTIDE SEQUENCE [LARGE SCALE GENOMIC DNA]</scope>
    <source>
        <strain evidence="8 9">NCTC10036</strain>
    </source>
</reference>
<dbReference type="PANTHER" id="PTHR30349">
    <property type="entry name" value="PHAGE INTEGRASE-RELATED"/>
    <property type="match status" value="1"/>
</dbReference>
<dbReference type="Gene3D" id="1.10.443.10">
    <property type="entry name" value="Intergrase catalytic core"/>
    <property type="match status" value="1"/>
</dbReference>